<dbReference type="HOGENOM" id="CLU_034493_0_0_1"/>
<protein>
    <submittedName>
        <fullName evidence="3">Uncharacterized protein</fullName>
    </submittedName>
</protein>
<dbReference type="STRING" id="597362.K5X8R7"/>
<dbReference type="EMBL" id="JH971390">
    <property type="protein sequence ID" value="EKM79568.1"/>
    <property type="molecule type" value="Genomic_DNA"/>
</dbReference>
<proteinExistence type="predicted"/>
<keyword evidence="4" id="KW-1185">Reference proteome</keyword>
<feature type="transmembrane region" description="Helical" evidence="2">
    <location>
        <begin position="88"/>
        <end position="109"/>
    </location>
</feature>
<dbReference type="KEGG" id="abp:AGABI1DRAFT128715"/>
<name>K5X8R7_AGABU</name>
<organism evidence="3 4">
    <name type="scientific">Agaricus bisporus var. burnettii (strain JB137-S8 / ATCC MYA-4627 / FGSC 10392)</name>
    <name type="common">White button mushroom</name>
    <dbReference type="NCBI Taxonomy" id="597362"/>
    <lineage>
        <taxon>Eukaryota</taxon>
        <taxon>Fungi</taxon>
        <taxon>Dikarya</taxon>
        <taxon>Basidiomycota</taxon>
        <taxon>Agaricomycotina</taxon>
        <taxon>Agaricomycetes</taxon>
        <taxon>Agaricomycetidae</taxon>
        <taxon>Agaricales</taxon>
        <taxon>Agaricineae</taxon>
        <taxon>Agaricaceae</taxon>
        <taxon>Agaricus</taxon>
    </lineage>
</organism>
<keyword evidence="2" id="KW-0472">Membrane</keyword>
<dbReference type="Proteomes" id="UP000008493">
    <property type="component" value="Unassembled WGS sequence"/>
</dbReference>
<evidence type="ECO:0000256" key="1">
    <source>
        <dbReference type="SAM" id="MobiDB-lite"/>
    </source>
</evidence>
<dbReference type="InParanoid" id="K5X8R7"/>
<dbReference type="OMA" id="AITILWH"/>
<dbReference type="OrthoDB" id="3028494at2759"/>
<feature type="transmembrane region" description="Helical" evidence="2">
    <location>
        <begin position="531"/>
        <end position="552"/>
    </location>
</feature>
<keyword evidence="2" id="KW-1133">Transmembrane helix</keyword>
<feature type="compositionally biased region" description="Polar residues" evidence="1">
    <location>
        <begin position="13"/>
        <end position="33"/>
    </location>
</feature>
<feature type="region of interest" description="Disordered" evidence="1">
    <location>
        <begin position="1"/>
        <end position="33"/>
    </location>
</feature>
<evidence type="ECO:0000313" key="3">
    <source>
        <dbReference type="EMBL" id="EKM79568.1"/>
    </source>
</evidence>
<evidence type="ECO:0000256" key="2">
    <source>
        <dbReference type="SAM" id="Phobius"/>
    </source>
</evidence>
<keyword evidence="2" id="KW-0812">Transmembrane</keyword>
<dbReference type="RefSeq" id="XP_007330194.1">
    <property type="nucleotide sequence ID" value="XM_007330132.1"/>
</dbReference>
<dbReference type="AlphaFoldDB" id="K5X8R7"/>
<sequence length="579" mass="64273">MHSNTPLYPPTYSPRSSSLSNHTKGSTFQERCNKPTSRTIPRYSFLIRLIIFLLLEFGFIALASAALWKPIILHLSFTVTKVKGAFTAITILWHTIAIYIVKDILLNVFSAEWMEQHRLSPNLPLQELDSVSRLTTGFFDQTGHFASKRATRPFRLGFISSFLLILLNGLGPSAISTDFAPYDYPHNIQVAKLSITSLSSFGDINALAPYRANFITQLEVIEKNFTSYGFHTKQPNILIPWPSLDSLSESTTIRYLSDVIRYNFSCSWKNLSKSPHYGFWMVEGYEWGMYYPRFFSSSHFGLEDPLVVPMQIVPPPDAAEKVENNTLVPFLLVGRKPMPQNSTDIHAHSIDLNGIPSFLIPCNTTDNPNFYKDNPLDCTPKFASFLACDPRFEILPATIIRTASSLEAIISSGDPIVKNVPRKAAQVIFTKSLLDVTSSGQSYEGQDAPFTNVISRQLFLSNISFGGSGPINPLPLPEINQNMNNVLASSAKAYLSGYLPNGTNLLPSFVKVNTPAVMVVQKMALIGVKPFLITLSIIDGLLIVLLATIVAVTQADQLDGFELENIVKCFGLLNEDSKP</sequence>
<dbReference type="GeneID" id="18826875"/>
<feature type="transmembrane region" description="Helical" evidence="2">
    <location>
        <begin position="156"/>
        <end position="175"/>
    </location>
</feature>
<accession>K5X8R7</accession>
<feature type="transmembrane region" description="Helical" evidence="2">
    <location>
        <begin position="45"/>
        <end position="68"/>
    </location>
</feature>
<evidence type="ECO:0000313" key="4">
    <source>
        <dbReference type="Proteomes" id="UP000008493"/>
    </source>
</evidence>
<gene>
    <name evidence="3" type="ORF">AGABI1DRAFT_128715</name>
</gene>
<reference evidence="4" key="1">
    <citation type="journal article" date="2012" name="Proc. Natl. Acad. Sci. U.S.A.">
        <title>Genome sequence of the button mushroom Agaricus bisporus reveals mechanisms governing adaptation to a humic-rich ecological niche.</title>
        <authorList>
            <person name="Morin E."/>
            <person name="Kohler A."/>
            <person name="Baker A.R."/>
            <person name="Foulongne-Oriol M."/>
            <person name="Lombard V."/>
            <person name="Nagy L.G."/>
            <person name="Ohm R.A."/>
            <person name="Patyshakuliyeva A."/>
            <person name="Brun A."/>
            <person name="Aerts A.L."/>
            <person name="Bailey A.M."/>
            <person name="Billette C."/>
            <person name="Coutinho P.M."/>
            <person name="Deakin G."/>
            <person name="Doddapaneni H."/>
            <person name="Floudas D."/>
            <person name="Grimwood J."/>
            <person name="Hilden K."/>
            <person name="Kuees U."/>
            <person name="LaButti K.M."/>
            <person name="Lapidus A."/>
            <person name="Lindquist E.A."/>
            <person name="Lucas S.M."/>
            <person name="Murat C."/>
            <person name="Riley R.W."/>
            <person name="Salamov A.A."/>
            <person name="Schmutz J."/>
            <person name="Subramanian V."/>
            <person name="Woesten H.A.B."/>
            <person name="Xu J."/>
            <person name="Eastwood D.C."/>
            <person name="Foster G.D."/>
            <person name="Sonnenberg A.S."/>
            <person name="Cullen D."/>
            <person name="de Vries R.P."/>
            <person name="Lundell T."/>
            <person name="Hibbett D.S."/>
            <person name="Henrissat B."/>
            <person name="Burton K.S."/>
            <person name="Kerrigan R.W."/>
            <person name="Challen M.P."/>
            <person name="Grigoriev I.V."/>
            <person name="Martin F."/>
        </authorList>
    </citation>
    <scope>NUCLEOTIDE SEQUENCE [LARGE SCALE GENOMIC DNA]</scope>
    <source>
        <strain evidence="4">JB137-S8 / ATCC MYA-4627 / FGSC 10392</strain>
    </source>
</reference>